<gene>
    <name evidence="2" type="ORF">LV75_000076</name>
</gene>
<organism evidence="2 3">
    <name type="scientific">Actinokineospora diospyrosa</name>
    <dbReference type="NCBI Taxonomy" id="103728"/>
    <lineage>
        <taxon>Bacteria</taxon>
        <taxon>Bacillati</taxon>
        <taxon>Actinomycetota</taxon>
        <taxon>Actinomycetes</taxon>
        <taxon>Pseudonocardiales</taxon>
        <taxon>Pseudonocardiaceae</taxon>
        <taxon>Actinokineospora</taxon>
    </lineage>
</organism>
<evidence type="ECO:0000313" key="2">
    <source>
        <dbReference type="EMBL" id="MCP2267594.1"/>
    </source>
</evidence>
<evidence type="ECO:0000256" key="1">
    <source>
        <dbReference type="SAM" id="MobiDB-lite"/>
    </source>
</evidence>
<accession>A0ABT1I4N1</accession>
<evidence type="ECO:0008006" key="4">
    <source>
        <dbReference type="Google" id="ProtNLM"/>
    </source>
</evidence>
<protein>
    <recommendedName>
        <fullName evidence="4">DUF4192 domain-containing protein</fullName>
    </recommendedName>
</protein>
<keyword evidence="3" id="KW-1185">Reference proteome</keyword>
<dbReference type="InterPro" id="IPR025447">
    <property type="entry name" value="DUF4192"/>
</dbReference>
<evidence type="ECO:0000313" key="3">
    <source>
        <dbReference type="Proteomes" id="UP001205185"/>
    </source>
</evidence>
<name>A0ABT1I4N1_9PSEU</name>
<feature type="region of interest" description="Disordered" evidence="1">
    <location>
        <begin position="204"/>
        <end position="234"/>
    </location>
</feature>
<sequence>MTTTNLHHADQIIAALPYLIGFAPTDSLVALTIRDTREVGPVIRVDLPRPADHWPMAEHLAEILTAHRVEDALLIVVGGREPLHDKPFVHAVTQTLVESGVSVEHAFWTRAVEAGQPWLSYESPDFTGTVADPDSSALAAQFTVQGVVVYPSREAMADSLAADPDADLDRRAALIDELAAHHADDAVADKLALVHQVIEDFDGPPTRDSRLLSTVAPPGPAHTTDPAPTDPDLDDTRLARLAIALSDPEVREACMSIPLGSRDRPAARLWTRLTRSLPAPERAEAAFHLAVGAYLRGDGVYARVALGVALAADPRHSLAALLDSAAHHGIPPTDLRDLIAQVQVKSTQARPG</sequence>
<dbReference type="RefSeq" id="WP_253884526.1">
    <property type="nucleotide sequence ID" value="NZ_BAAAVB010000002.1"/>
</dbReference>
<dbReference type="Proteomes" id="UP001205185">
    <property type="component" value="Unassembled WGS sequence"/>
</dbReference>
<comment type="caution">
    <text evidence="2">The sequence shown here is derived from an EMBL/GenBank/DDBJ whole genome shotgun (WGS) entry which is preliminary data.</text>
</comment>
<dbReference type="Pfam" id="PF13830">
    <property type="entry name" value="DUF4192"/>
    <property type="match status" value="1"/>
</dbReference>
<reference evidence="2 3" key="1">
    <citation type="submission" date="2022-06" db="EMBL/GenBank/DDBJ databases">
        <title>Genomic Encyclopedia of Archaeal and Bacterial Type Strains, Phase II (KMG-II): from individual species to whole genera.</title>
        <authorList>
            <person name="Goeker M."/>
        </authorList>
    </citation>
    <scope>NUCLEOTIDE SEQUENCE [LARGE SCALE GENOMIC DNA]</scope>
    <source>
        <strain evidence="2 3">DSM 44255</strain>
    </source>
</reference>
<proteinExistence type="predicted"/>
<dbReference type="EMBL" id="JAMTCO010000001">
    <property type="protein sequence ID" value="MCP2267594.1"/>
    <property type="molecule type" value="Genomic_DNA"/>
</dbReference>